<dbReference type="AlphaFoldDB" id="A0A4U5JFM4"/>
<feature type="transmembrane region" description="Helical" evidence="6">
    <location>
        <begin position="547"/>
        <end position="572"/>
    </location>
</feature>
<evidence type="ECO:0000313" key="9">
    <source>
        <dbReference type="Proteomes" id="UP000308037"/>
    </source>
</evidence>
<comment type="subcellular location">
    <subcellularLocation>
        <location evidence="1">Cell membrane</location>
        <topology evidence="1">Multi-pass membrane protein</topology>
    </subcellularLocation>
</comment>
<feature type="transmembrane region" description="Helical" evidence="6">
    <location>
        <begin position="280"/>
        <end position="301"/>
    </location>
</feature>
<gene>
    <name evidence="8" type="primary">flaJ</name>
    <name evidence="8" type="ORF">DM868_04330</name>
</gene>
<feature type="domain" description="Type II secretion system protein GspF" evidence="7">
    <location>
        <begin position="98"/>
        <end position="223"/>
    </location>
</feature>
<dbReference type="Proteomes" id="UP000308037">
    <property type="component" value="Unassembled WGS sequence"/>
</dbReference>
<feature type="transmembrane region" description="Helical" evidence="6">
    <location>
        <begin position="57"/>
        <end position="77"/>
    </location>
</feature>
<dbReference type="InterPro" id="IPR018076">
    <property type="entry name" value="T2SS_GspF_dom"/>
</dbReference>
<organism evidence="8 9">
    <name type="scientific">Natronomonas salsuginis</name>
    <dbReference type="NCBI Taxonomy" id="2217661"/>
    <lineage>
        <taxon>Archaea</taxon>
        <taxon>Methanobacteriati</taxon>
        <taxon>Methanobacteriota</taxon>
        <taxon>Stenosarchaea group</taxon>
        <taxon>Halobacteria</taxon>
        <taxon>Halobacteriales</taxon>
        <taxon>Natronomonadaceae</taxon>
        <taxon>Natronomonas</taxon>
    </lineage>
</organism>
<evidence type="ECO:0000256" key="2">
    <source>
        <dbReference type="ARBA" id="ARBA00022475"/>
    </source>
</evidence>
<feature type="transmembrane region" description="Helical" evidence="6">
    <location>
        <begin position="459"/>
        <end position="479"/>
    </location>
</feature>
<dbReference type="RefSeq" id="WP_137275602.1">
    <property type="nucleotide sequence ID" value="NZ_QKNX01000001.1"/>
</dbReference>
<dbReference type="Pfam" id="PF00482">
    <property type="entry name" value="T2SSF"/>
    <property type="match status" value="1"/>
</dbReference>
<accession>A0A4U5JFM4</accession>
<evidence type="ECO:0000259" key="7">
    <source>
        <dbReference type="Pfam" id="PF00482"/>
    </source>
</evidence>
<name>A0A4U5JFM4_9EURY</name>
<evidence type="ECO:0000256" key="3">
    <source>
        <dbReference type="ARBA" id="ARBA00022692"/>
    </source>
</evidence>
<evidence type="ECO:0000313" key="8">
    <source>
        <dbReference type="EMBL" id="TKR28300.1"/>
    </source>
</evidence>
<sequence>MGTAGRTVQVTELVSSILDAYDRMEMESRTYVLAVLLPTTVLFIGTITLAIVWETLFIVQVLLPVLGAVFLLTGVAYPKLAVDRRRIEMENRFHLMVTHMTVLSTTNIDRMEVFRKLANEDEYGELTVENRRVVQLVDTWNQSLDDALRRRAKEVPSDSLTDLFDRLAYTLGAGQEMSDFLFEEQTVIIENYSTIYEQSLENLDVMKDLYLSMVLSMTFALVFAVVLPILTGTNPTWTVAAVIAMFVFVQIGFFLVIRAVVPYDPLWYIEEGYRTRSKQLLVGSSAVAVAGFLLIVLSMLASTFGVAPFTTLVPMESIPTPLYLAIPTLPFLFPALVFRREEKAIVDRDTEFPSFIRALGASESAKQSTTSVVLRTLRKKDFGALTQNLNDLYRRLNMRIDTESAWRYFAEDTNSYIIQKFSEMYLIGREMGGNPKVLGELISQNMNQLAQLRERRRQVTVTLIGLLYGISAASAFAFFTGLEVAVIMSGFDIDIGSSAASFGQLLHTDMYNVPLLRYLLLLILLFNGVISSLTIRTADGGHYGNAFLHFVALIWVGCLTAVATESLISVLLDVDV</sequence>
<feature type="transmembrane region" description="Helical" evidence="6">
    <location>
        <begin position="515"/>
        <end position="535"/>
    </location>
</feature>
<keyword evidence="5 6" id="KW-0472">Membrane</keyword>
<evidence type="ECO:0000256" key="1">
    <source>
        <dbReference type="ARBA" id="ARBA00004651"/>
    </source>
</evidence>
<keyword evidence="2" id="KW-1003">Cell membrane</keyword>
<dbReference type="PANTHER" id="PTHR35402">
    <property type="entry name" value="INTEGRAL MEMBRANE PROTEIN-RELATED"/>
    <property type="match status" value="1"/>
</dbReference>
<keyword evidence="4 6" id="KW-1133">Transmembrane helix</keyword>
<dbReference type="EMBL" id="QKNX01000001">
    <property type="protein sequence ID" value="TKR28300.1"/>
    <property type="molecule type" value="Genomic_DNA"/>
</dbReference>
<keyword evidence="3 6" id="KW-0812">Transmembrane</keyword>
<proteinExistence type="predicted"/>
<keyword evidence="9" id="KW-1185">Reference proteome</keyword>
<evidence type="ECO:0000256" key="5">
    <source>
        <dbReference type="ARBA" id="ARBA00023136"/>
    </source>
</evidence>
<evidence type="ECO:0000256" key="6">
    <source>
        <dbReference type="SAM" id="Phobius"/>
    </source>
</evidence>
<feature type="transmembrane region" description="Helical" evidence="6">
    <location>
        <begin position="31"/>
        <end position="51"/>
    </location>
</feature>
<dbReference type="NCBIfam" id="NF004704">
    <property type="entry name" value="PRK06041.1-2"/>
    <property type="match status" value="1"/>
</dbReference>
<feature type="transmembrane region" description="Helical" evidence="6">
    <location>
        <begin position="209"/>
        <end position="231"/>
    </location>
</feature>
<reference evidence="8 9" key="1">
    <citation type="submission" date="2019-04" db="EMBL/GenBank/DDBJ databases">
        <title>Natronomonas sp. F20-122 a newhaloarchaeon isolated from a saline saltern of Isla Bacuta, Huelva, Spain.</title>
        <authorList>
            <person name="Duran-Viseras A."/>
            <person name="Sanchez-Porro C."/>
            <person name="Ventosa A."/>
        </authorList>
    </citation>
    <scope>NUCLEOTIDE SEQUENCE [LARGE SCALE GENOMIC DNA]</scope>
    <source>
        <strain evidence="8 9">F20-122</strain>
    </source>
</reference>
<evidence type="ECO:0000256" key="4">
    <source>
        <dbReference type="ARBA" id="ARBA00022989"/>
    </source>
</evidence>
<dbReference type="InterPro" id="IPR056569">
    <property type="entry name" value="ArlJ-like"/>
</dbReference>
<comment type="caution">
    <text evidence="8">The sequence shown here is derived from an EMBL/GenBank/DDBJ whole genome shotgun (WGS) entry which is preliminary data.</text>
</comment>
<feature type="transmembrane region" description="Helical" evidence="6">
    <location>
        <begin position="237"/>
        <end position="260"/>
    </location>
</feature>
<feature type="transmembrane region" description="Helical" evidence="6">
    <location>
        <begin position="321"/>
        <end position="338"/>
    </location>
</feature>
<dbReference type="OrthoDB" id="141855at2157"/>
<protein>
    <submittedName>
        <fullName evidence="8">Archaellar assembly protein FlaJ</fullName>
    </submittedName>
</protein>
<dbReference type="PANTHER" id="PTHR35402:SF2">
    <property type="entry name" value="FLAGELLA ACCESSORY PROTEIN J"/>
    <property type="match status" value="1"/>
</dbReference>
<dbReference type="GO" id="GO:0005886">
    <property type="term" value="C:plasma membrane"/>
    <property type="evidence" value="ECO:0007669"/>
    <property type="project" value="UniProtKB-SubCell"/>
</dbReference>